<dbReference type="GO" id="GO:0005886">
    <property type="term" value="C:plasma membrane"/>
    <property type="evidence" value="ECO:0007669"/>
    <property type="project" value="TreeGrafter"/>
</dbReference>
<dbReference type="SMART" id="SM00325">
    <property type="entry name" value="RhoGEF"/>
    <property type="match status" value="1"/>
</dbReference>
<protein>
    <submittedName>
        <fullName evidence="3">Pleckstrin homology domain-containing family G member 5</fullName>
    </submittedName>
</protein>
<dbReference type="GO" id="GO:0030139">
    <property type="term" value="C:endocytic vesicle"/>
    <property type="evidence" value="ECO:0007669"/>
    <property type="project" value="TreeGrafter"/>
</dbReference>
<dbReference type="EMBL" id="HAAD01005469">
    <property type="protein sequence ID" value="CDG71701.1"/>
    <property type="molecule type" value="mRNA"/>
</dbReference>
<dbReference type="InterPro" id="IPR035899">
    <property type="entry name" value="DBL_dom_sf"/>
</dbReference>
<reference evidence="3" key="1">
    <citation type="journal article" date="2013" name="Genome Biol. Evol.">
        <title>Punctuated emergences of genetic and phenotypic innovations in eumetazoan, bilaterian, euteleostome, and hominidae ancestors.</title>
        <authorList>
            <person name="Wenger Y."/>
            <person name="Galliot B."/>
        </authorList>
    </citation>
    <scope>NUCLEOTIDE SEQUENCE</scope>
    <source>
        <tissue evidence="3">Whole animals</tissue>
    </source>
</reference>
<dbReference type="Gene3D" id="1.20.900.10">
    <property type="entry name" value="Dbl homology (DH) domain"/>
    <property type="match status" value="1"/>
</dbReference>
<evidence type="ECO:0000259" key="2">
    <source>
        <dbReference type="PROSITE" id="PS50010"/>
    </source>
</evidence>
<dbReference type="CDD" id="cd17068">
    <property type="entry name" value="RBD_PLEKHG5"/>
    <property type="match status" value="1"/>
</dbReference>
<evidence type="ECO:0000313" key="3">
    <source>
        <dbReference type="EMBL" id="CDG71701.1"/>
    </source>
</evidence>
<dbReference type="SUPFAM" id="SSF50729">
    <property type="entry name" value="PH domain-like"/>
    <property type="match status" value="2"/>
</dbReference>
<dbReference type="GO" id="GO:0007266">
    <property type="term" value="P:Rho protein signal transduction"/>
    <property type="evidence" value="ECO:0007669"/>
    <property type="project" value="TreeGrafter"/>
</dbReference>
<dbReference type="InterPro" id="IPR040181">
    <property type="entry name" value="PKHG5/7"/>
</dbReference>
<feature type="domain" description="DH" evidence="2">
    <location>
        <begin position="975"/>
        <end position="1145"/>
    </location>
</feature>
<name>T2MHX7_HYDVU</name>
<dbReference type="CDD" id="cd00160">
    <property type="entry name" value="RhoGEF"/>
    <property type="match status" value="1"/>
</dbReference>
<dbReference type="Gene3D" id="2.30.29.30">
    <property type="entry name" value="Pleckstrin-homology domain (PH domain)/Phosphotyrosine-binding domain (PTB)"/>
    <property type="match status" value="2"/>
</dbReference>
<dbReference type="Pfam" id="PF00621">
    <property type="entry name" value="RhoGEF"/>
    <property type="match status" value="1"/>
</dbReference>
<evidence type="ECO:0000256" key="1">
    <source>
        <dbReference type="SAM" id="MobiDB-lite"/>
    </source>
</evidence>
<feature type="non-terminal residue" evidence="3">
    <location>
        <position position="1296"/>
    </location>
</feature>
<dbReference type="GO" id="GO:0005085">
    <property type="term" value="F:guanyl-nucleotide exchange factor activity"/>
    <property type="evidence" value="ECO:0007669"/>
    <property type="project" value="InterPro"/>
</dbReference>
<organism evidence="3">
    <name type="scientific">Hydra vulgaris</name>
    <name type="common">Hydra</name>
    <name type="synonym">Hydra attenuata</name>
    <dbReference type="NCBI Taxonomy" id="6087"/>
    <lineage>
        <taxon>Eukaryota</taxon>
        <taxon>Metazoa</taxon>
        <taxon>Cnidaria</taxon>
        <taxon>Hydrozoa</taxon>
        <taxon>Hydroidolina</taxon>
        <taxon>Anthoathecata</taxon>
        <taxon>Aplanulata</taxon>
        <taxon>Hydridae</taxon>
        <taxon>Hydra</taxon>
    </lineage>
</organism>
<accession>T2MHX7</accession>
<dbReference type="OrthoDB" id="660555at2759"/>
<dbReference type="SUPFAM" id="SSF48065">
    <property type="entry name" value="DBL homology domain (DH-domain)"/>
    <property type="match status" value="1"/>
</dbReference>
<feature type="non-terminal residue" evidence="3">
    <location>
        <position position="1"/>
    </location>
</feature>
<dbReference type="PANTHER" id="PTHR13217:SF11">
    <property type="entry name" value="PLECKSTRIN HOMOLOGY DOMAIN-CONTAINING FAMILY G MEMBER 5"/>
    <property type="match status" value="1"/>
</dbReference>
<dbReference type="InterPro" id="IPR011993">
    <property type="entry name" value="PH-like_dom_sf"/>
</dbReference>
<gene>
    <name evidence="3" type="primary">PLEKHG5</name>
</gene>
<proteinExistence type="evidence at transcript level"/>
<dbReference type="GO" id="GO:0030424">
    <property type="term" value="C:axon"/>
    <property type="evidence" value="ECO:0007669"/>
    <property type="project" value="TreeGrafter"/>
</dbReference>
<dbReference type="PANTHER" id="PTHR13217">
    <property type="entry name" value="PLECKSTRIN HOMOLOGY DOMAIN-CONTAINING FAMILY G MEMBER 7"/>
    <property type="match status" value="1"/>
</dbReference>
<dbReference type="PROSITE" id="PS50010">
    <property type="entry name" value="DH_2"/>
    <property type="match status" value="1"/>
</dbReference>
<dbReference type="GO" id="GO:0043542">
    <property type="term" value="P:endothelial cell migration"/>
    <property type="evidence" value="ECO:0007669"/>
    <property type="project" value="TreeGrafter"/>
</dbReference>
<dbReference type="InterPro" id="IPR000219">
    <property type="entry name" value="DH_dom"/>
</dbReference>
<sequence>MDNNILTEAELFEVAYLLKPNKGFGVDDITQVEQFVRKINTTLRLRQEEQKLDAVLEKLELYLPIESASDEIEKHVAEYCNFDLRARIPGLAAHEKRFLLYDGPMKIVEKNGRIDVQAFLFTDVLIMTKPKRGGEKYRIVRQPYCLSKVVLHVLAGSLLFVYLNEYGVMSTAFTLLLNPNEQSKWIEAIDKAKTLYEKARKGNGSTLDFFDDDVTLPSLSAHSHSPSSSPLLFQRNNSDTACNLLENYKDELSSYRYNCKSSEGIIGQEHSVKRSLSDPKPRALQSVYGETTGKKTKNRPASFVSTNDKASWVLTDRELSGSLLGSVLSRRSSGLGDSFRSVNSDTCLGSHFTDLQNFRNFSDISNSEKIKKFGVSDHLTNITVTNQSHSLNNVSELTNKDIDLNSSIGCNQNHYSLQFPKFIINGDNKEELDHGTCVDSSKVSTTDDSIHINSSTENIVKKQLKTKYLNICVKCNKKTADSSTQYDECDFKTTQKNFCDISLQTDYTYQNVATQCGDFIHLNSYIEDSNLGIETANSSIKDITYRGNSTPLLDMLANSLRDHPSSYVKNDSLWEKKGKLKHAYSEANIFHAKDQYDNVIHFRSRSDEQHVPLKRKNSSQNDGPGMRALLVLSESLESSLQRSSNSQIFFEKEPERSITKGFVTKSNNAQVSPLQNSNKNSAQISPSNNKTLQSSTLYVIPKVDYLDKADNPTNKNVVLRNKPVVNYDNNVRNTWNEVDSLAALERIEFLDAIEHRRSSFDHRPTLDHSISQSQADIFDHSKKKSFKKEFFKRFSLSQNFSHKSDLSHKQDSNKKKFKEKFFKKEYFTLQFYNDLDSKVDAEKVPVCKGKSLKESAEIYLSKRNLSFNTHSVFLESSKTPLPLSFDTFHFGGNILHVKANQEMQVDERIIMLMKASEDKFQDVIHNISDMLAQQAKDNLDNGDNNDSEFDNEVFLEDSWTDVITEVSELSQECRIQQEAIWELLMTEKNYIRKIRLIIKVFQKYLVNLQESGILTEVDPNKLFSNILEVYEANMVFWTKHLNLVFEEIFNPYIHYCMEEANCVKYLKLLRRKNEFFVEYLLWCENSSQCMRLKLADLLVKPMQRITKYNLLLKVILKKTRNEKECLAIEKVIAQVEQFVGKINAAMRLQQEEQKLNAVLDKLELYLPIESVTDEVEKHVAEYCKFDLRAPIPGLAAHEKRFLLYDGPMKIVEKNGRIDVQAFLFTDVLIMTKPKRGGEKYRIVRQPYCLSKVVLHVLAGSLLFVYLNEYGVMSTAFTLLLNPNEQSKWIEAIDKAK</sequence>
<feature type="region of interest" description="Disordered" evidence="1">
    <location>
        <begin position="667"/>
        <end position="689"/>
    </location>
</feature>